<accession>A0A0M6Y9V4</accession>
<protein>
    <submittedName>
        <fullName evidence="1">PhoD-like phosphatase</fullName>
    </submittedName>
</protein>
<dbReference type="Gene3D" id="3.60.21.70">
    <property type="entry name" value="PhoD-like phosphatase"/>
    <property type="match status" value="1"/>
</dbReference>
<dbReference type="PANTHER" id="PTHR37031:SF2">
    <property type="entry name" value="PHOD-LIKE PHOSPHATASE METALLOPHOSPHATASE DOMAIN-CONTAINING PROTEIN"/>
    <property type="match status" value="1"/>
</dbReference>
<proteinExistence type="predicted"/>
<evidence type="ECO:0000313" key="1">
    <source>
        <dbReference type="EMBL" id="CTQ46852.1"/>
    </source>
</evidence>
<dbReference type="InterPro" id="IPR038607">
    <property type="entry name" value="PhoD-like_sf"/>
</dbReference>
<name>A0A0M6Y9V4_9HYPH</name>
<reference evidence="2" key="1">
    <citation type="submission" date="2015-07" db="EMBL/GenBank/DDBJ databases">
        <authorList>
            <person name="Rodrigo-Torres Lidia"/>
            <person name="Arahal R.David."/>
        </authorList>
    </citation>
    <scope>NUCLEOTIDE SEQUENCE [LARGE SCALE GENOMIC DNA]</scope>
    <source>
        <strain evidence="2">CECT 4801</strain>
    </source>
</reference>
<dbReference type="AlphaFoldDB" id="A0A0M6Y9V4"/>
<dbReference type="RefSeq" id="WP_055660952.1">
    <property type="nucleotide sequence ID" value="NZ_CXST01000004.1"/>
</dbReference>
<organism evidence="1 2">
    <name type="scientific">Roseibium aggregatum</name>
    <dbReference type="NCBI Taxonomy" id="187304"/>
    <lineage>
        <taxon>Bacteria</taxon>
        <taxon>Pseudomonadati</taxon>
        <taxon>Pseudomonadota</taxon>
        <taxon>Alphaproteobacteria</taxon>
        <taxon>Hyphomicrobiales</taxon>
        <taxon>Stappiaceae</taxon>
        <taxon>Roseibium</taxon>
    </lineage>
</organism>
<dbReference type="OrthoDB" id="327733at2"/>
<sequence>MTVGAGLPIVLAGPILRHITANNVSVWLATSRHCDVRLEFFPEAQPDLNQTYETGDQDWKVLKAGESLYYHLVDIELGTSLPIDVLISYRLSVKPTGEAEQAWQDHTVWAPDLCYPGRDLPCFKVPDRITSLFHGSCRKPHAQTPDGLAGADVVLRQALGPEGETTAGSPALPSLLVMSGDQVYADDVAGPLLQAISLLVEKLGLPDEPLDGVEPGLPASGNELRHVGNLLYHRDTLLPRVYKNKTVFDVLFGGTEKPVFTTQHARNHLVTLGEMLAMYLLVWSPASWQGMPELKAPEGLEAKDAEMYAEETATLKDFRADLPACRRVMAHLPTAMIFDDHDITDDWNLSLAWEQAAYSHPLSRRVIGNALVAYALNQAWGNRARTIGPDILPPVQAALADPGSEAHEAAITTLLEYEEWDYQWQTSPPLIVLDTRTRRWRSERNAHNPSGLLDWEAATDLQTHLKGKDAVLLVSAAPIFGVKLIETVQKMFTLAGKPLTVDAEYWMAHSGTASAILNVFGHRGTPQHFVILSGDVHYSFVYDVELRQTAPSLSGATDDGSKIWQICSSGIKNKWPDKLIKILDRGNRWAFSPRSPLNWFTKRRGMRVIPRKPVGTPHGRRILNASGIGLVELDETGAPVDIHQVLPDGSLVSFERREAEARDD</sequence>
<dbReference type="SUPFAM" id="SSF56300">
    <property type="entry name" value="Metallo-dependent phosphatases"/>
    <property type="match status" value="1"/>
</dbReference>
<keyword evidence="2" id="KW-1185">Reference proteome</keyword>
<evidence type="ECO:0000313" key="2">
    <source>
        <dbReference type="Proteomes" id="UP000048926"/>
    </source>
</evidence>
<dbReference type="InterPro" id="IPR029052">
    <property type="entry name" value="Metallo-depent_PP-like"/>
</dbReference>
<dbReference type="Proteomes" id="UP000048926">
    <property type="component" value="Unassembled WGS sequence"/>
</dbReference>
<dbReference type="PANTHER" id="PTHR37031">
    <property type="entry name" value="METALLOPHOSPHATASE BINDING DOMAIN PROTEIN"/>
    <property type="match status" value="1"/>
</dbReference>
<dbReference type="EMBL" id="CXST01000004">
    <property type="protein sequence ID" value="CTQ46852.1"/>
    <property type="molecule type" value="Genomic_DNA"/>
</dbReference>
<gene>
    <name evidence="1" type="ORF">LAL4801_05312</name>
</gene>